<dbReference type="PANTHER" id="PTHR46564:SF1">
    <property type="entry name" value="TRANSPOSASE"/>
    <property type="match status" value="1"/>
</dbReference>
<dbReference type="SUPFAM" id="SSF53098">
    <property type="entry name" value="Ribonuclease H-like"/>
    <property type="match status" value="1"/>
</dbReference>
<dbReference type="GO" id="GO:0003676">
    <property type="term" value="F:nucleic acid binding"/>
    <property type="evidence" value="ECO:0007669"/>
    <property type="project" value="InterPro"/>
</dbReference>
<gene>
    <name evidence="2" type="ORF">PSTG_15386</name>
</gene>
<dbReference type="InterPro" id="IPR036397">
    <property type="entry name" value="RNaseH_sf"/>
</dbReference>
<dbReference type="PANTHER" id="PTHR46564">
    <property type="entry name" value="TRANSPOSASE"/>
    <property type="match status" value="1"/>
</dbReference>
<dbReference type="Gene3D" id="3.30.420.10">
    <property type="entry name" value="Ribonuclease H-like superfamily/Ribonuclease H"/>
    <property type="match status" value="1"/>
</dbReference>
<evidence type="ECO:0000313" key="2">
    <source>
        <dbReference type="EMBL" id="KNE91181.1"/>
    </source>
</evidence>
<dbReference type="STRING" id="1165861.A0A0L0UW66"/>
<sequence length="246" mass="28417">MVDLVQREPGLFLDEIREQLYDSTGVLLSQSGIHRNLVERLSITLKKPETKHINKSLVAKYAWIERMEFYPAEFLVFTGESADGAFGRSLRGTPAERFLVNSKAARLNLLPAISITGMVSLTTTFENFNARKFEHFLEYDLLPRMNRYPDINSVLVCDNATWHRGQRVPELCEAAGVQLMYLPPYCPELNPIELAFAAVKQQIRYSRILERTNDPEWEIRRVTGEIMTAEYCYKLYKHCGYCVPRN</sequence>
<dbReference type="NCBIfam" id="NF033545">
    <property type="entry name" value="transpos_IS630"/>
    <property type="match status" value="1"/>
</dbReference>
<feature type="domain" description="Tc1-like transposase DDE" evidence="1">
    <location>
        <begin position="86"/>
        <end position="210"/>
    </location>
</feature>
<evidence type="ECO:0000313" key="3">
    <source>
        <dbReference type="Proteomes" id="UP000054564"/>
    </source>
</evidence>
<organism evidence="2 3">
    <name type="scientific">Puccinia striiformis f. sp. tritici PST-78</name>
    <dbReference type="NCBI Taxonomy" id="1165861"/>
    <lineage>
        <taxon>Eukaryota</taxon>
        <taxon>Fungi</taxon>
        <taxon>Dikarya</taxon>
        <taxon>Basidiomycota</taxon>
        <taxon>Pucciniomycotina</taxon>
        <taxon>Pucciniomycetes</taxon>
        <taxon>Pucciniales</taxon>
        <taxon>Pucciniaceae</taxon>
        <taxon>Puccinia</taxon>
    </lineage>
</organism>
<evidence type="ECO:0000259" key="1">
    <source>
        <dbReference type="Pfam" id="PF13358"/>
    </source>
</evidence>
<dbReference type="InterPro" id="IPR038717">
    <property type="entry name" value="Tc1-like_DDE_dom"/>
</dbReference>
<dbReference type="AlphaFoldDB" id="A0A0L0UW66"/>
<comment type="caution">
    <text evidence="2">The sequence shown here is derived from an EMBL/GenBank/DDBJ whole genome shotgun (WGS) entry which is preliminary data.</text>
</comment>
<dbReference type="InterPro" id="IPR012337">
    <property type="entry name" value="RNaseH-like_sf"/>
</dbReference>
<dbReference type="Proteomes" id="UP000054564">
    <property type="component" value="Unassembled WGS sequence"/>
</dbReference>
<dbReference type="EMBL" id="AJIL01000216">
    <property type="protein sequence ID" value="KNE91181.1"/>
    <property type="molecule type" value="Genomic_DNA"/>
</dbReference>
<name>A0A0L0UW66_9BASI</name>
<dbReference type="InterPro" id="IPR047655">
    <property type="entry name" value="Transpos_IS630-like"/>
</dbReference>
<accession>A0A0L0UW66</accession>
<reference evidence="3" key="1">
    <citation type="submission" date="2014-03" db="EMBL/GenBank/DDBJ databases">
        <title>The Genome Sequence of Puccinia striiformis f. sp. tritici PST-78.</title>
        <authorList>
            <consortium name="The Broad Institute Genome Sequencing Platform"/>
            <person name="Cuomo C."/>
            <person name="Hulbert S."/>
            <person name="Chen X."/>
            <person name="Walker B."/>
            <person name="Young S.K."/>
            <person name="Zeng Q."/>
            <person name="Gargeya S."/>
            <person name="Fitzgerald M."/>
            <person name="Haas B."/>
            <person name="Abouelleil A."/>
            <person name="Alvarado L."/>
            <person name="Arachchi H.M."/>
            <person name="Berlin A.M."/>
            <person name="Chapman S.B."/>
            <person name="Goldberg J."/>
            <person name="Griggs A."/>
            <person name="Gujja S."/>
            <person name="Hansen M."/>
            <person name="Howarth C."/>
            <person name="Imamovic A."/>
            <person name="Larimer J."/>
            <person name="McCowan C."/>
            <person name="Montmayeur A."/>
            <person name="Murphy C."/>
            <person name="Neiman D."/>
            <person name="Pearson M."/>
            <person name="Priest M."/>
            <person name="Roberts A."/>
            <person name="Saif S."/>
            <person name="Shea T."/>
            <person name="Sisk P."/>
            <person name="Sykes S."/>
            <person name="Wortman J."/>
            <person name="Nusbaum C."/>
            <person name="Birren B."/>
        </authorList>
    </citation>
    <scope>NUCLEOTIDE SEQUENCE [LARGE SCALE GENOMIC DNA]</scope>
    <source>
        <strain evidence="3">race PST-78</strain>
    </source>
</reference>
<keyword evidence="3" id="KW-1185">Reference proteome</keyword>
<dbReference type="Pfam" id="PF13358">
    <property type="entry name" value="DDE_3"/>
    <property type="match status" value="1"/>
</dbReference>
<proteinExistence type="predicted"/>
<protein>
    <recommendedName>
        <fullName evidence="1">Tc1-like transposase DDE domain-containing protein</fullName>
    </recommendedName>
</protein>